<keyword evidence="2" id="KW-1185">Reference proteome</keyword>
<dbReference type="EMBL" id="JANRMS010000138">
    <property type="protein sequence ID" value="KAJ3545758.1"/>
    <property type="molecule type" value="Genomic_DNA"/>
</dbReference>
<proteinExistence type="predicted"/>
<sequence length="286" mass="30908">MKEAIVYPDISVEIQDVPVPTPGPSEVLIKVVFSGVNPKDWKRPTILNTAFNSGDDIAGYIATTGRGVTEFHAGDRVAAMHGATIPLAALTAAMALGHELRLPLPWSPSGKNGHTPLVIYGASTSVGCFAIKLARAASIGPIIAVAGKSRTMVQALLNLEAGDRILDYNQRPAKLVEEIRQSILEANQGPCWHGIDCASYSWGREFVSPLAEALGMQNEVQGTGRLPKLVTIDPGATGYPMVHLLKVVVAEAHNGTEEKKRGWVERTKQYTVKFKSGKYAWYEVCY</sequence>
<evidence type="ECO:0000313" key="1">
    <source>
        <dbReference type="EMBL" id="KAJ3545758.1"/>
    </source>
</evidence>
<organism evidence="1 2">
    <name type="scientific">Fusarium decemcellulare</name>
    <dbReference type="NCBI Taxonomy" id="57161"/>
    <lineage>
        <taxon>Eukaryota</taxon>
        <taxon>Fungi</taxon>
        <taxon>Dikarya</taxon>
        <taxon>Ascomycota</taxon>
        <taxon>Pezizomycotina</taxon>
        <taxon>Sordariomycetes</taxon>
        <taxon>Hypocreomycetidae</taxon>
        <taxon>Hypocreales</taxon>
        <taxon>Nectriaceae</taxon>
        <taxon>Fusarium</taxon>
        <taxon>Fusarium decemcellulare species complex</taxon>
    </lineage>
</organism>
<protein>
    <submittedName>
        <fullName evidence="1">Uncharacterized protein</fullName>
    </submittedName>
</protein>
<reference evidence="1" key="1">
    <citation type="submission" date="2022-08" db="EMBL/GenBank/DDBJ databases">
        <title>Genome Sequence of Fusarium decemcellulare.</title>
        <authorList>
            <person name="Buettner E."/>
        </authorList>
    </citation>
    <scope>NUCLEOTIDE SEQUENCE</scope>
    <source>
        <strain evidence="1">Babe19</strain>
    </source>
</reference>
<name>A0ACC1SST6_9HYPO</name>
<gene>
    <name evidence="1" type="ORF">NM208_g2347</name>
</gene>
<comment type="caution">
    <text evidence="1">The sequence shown here is derived from an EMBL/GenBank/DDBJ whole genome shotgun (WGS) entry which is preliminary data.</text>
</comment>
<evidence type="ECO:0000313" key="2">
    <source>
        <dbReference type="Proteomes" id="UP001148629"/>
    </source>
</evidence>
<dbReference type="Proteomes" id="UP001148629">
    <property type="component" value="Unassembled WGS sequence"/>
</dbReference>
<accession>A0ACC1SST6</accession>